<feature type="transmembrane region" description="Helical" evidence="5">
    <location>
        <begin position="257"/>
        <end position="276"/>
    </location>
</feature>
<protein>
    <recommendedName>
        <fullName evidence="7">Bile acid:sodium symporter</fullName>
    </recommendedName>
</protein>
<comment type="caution">
    <text evidence="6">The sequence shown here is derived from an EMBL/GenBank/DDBJ whole genome shotgun (WGS) entry which is preliminary data.</text>
</comment>
<sequence>MCMEQFTKFIEKNSSFIISLGIPLGLLFPQFSIFKPYLTPLLILILFFTFLRIDIKDILVVTKRIRLVSAVVIVDLLMIPMFVFAVFKILKVENYILTAFLLFSSVPGGVASASITDILDGDTLFSTAIIILTHIFAPITVPFLFYILLRRVIKIDYLNTAITLVKLIFIPLLMGEISKKVLKNTIEKISSKSKVITTTLILLLGAIVTAVNYNYIMAHPLNALKLTLISIPIYMFFLIFTFYLFRDAPLKERISISTTKTFMNATIAVVLAINFLDTKSSLVLTLAQIPWSLMVFPAQIFVRLNKNTPGVSGGK</sequence>
<comment type="subcellular location">
    <subcellularLocation>
        <location evidence="1">Membrane</location>
        <topology evidence="1">Multi-pass membrane protein</topology>
    </subcellularLocation>
</comment>
<feature type="transmembrane region" description="Helical" evidence="5">
    <location>
        <begin position="128"/>
        <end position="149"/>
    </location>
</feature>
<feature type="transmembrane region" description="Helical" evidence="5">
    <location>
        <begin position="37"/>
        <end position="55"/>
    </location>
</feature>
<keyword evidence="2 5" id="KW-0812">Transmembrane</keyword>
<gene>
    <name evidence="6" type="ORF">ENV82_00035</name>
</gene>
<evidence type="ECO:0000256" key="1">
    <source>
        <dbReference type="ARBA" id="ARBA00004141"/>
    </source>
</evidence>
<dbReference type="InterPro" id="IPR038770">
    <property type="entry name" value="Na+/solute_symporter_sf"/>
</dbReference>
<dbReference type="InterPro" id="IPR004710">
    <property type="entry name" value="Bilac:Na_transpt"/>
</dbReference>
<evidence type="ECO:0008006" key="7">
    <source>
        <dbReference type="Google" id="ProtNLM"/>
    </source>
</evidence>
<proteinExistence type="predicted"/>
<evidence type="ECO:0000256" key="2">
    <source>
        <dbReference type="ARBA" id="ARBA00022692"/>
    </source>
</evidence>
<dbReference type="AlphaFoldDB" id="A0A7C4Y4T6"/>
<evidence type="ECO:0000256" key="5">
    <source>
        <dbReference type="SAM" id="Phobius"/>
    </source>
</evidence>
<keyword evidence="4 5" id="KW-0472">Membrane</keyword>
<organism evidence="6">
    <name type="scientific">Caldisericum exile</name>
    <dbReference type="NCBI Taxonomy" id="693075"/>
    <lineage>
        <taxon>Bacteria</taxon>
        <taxon>Pseudomonadati</taxon>
        <taxon>Caldisericota/Cryosericota group</taxon>
        <taxon>Caldisericota</taxon>
        <taxon>Caldisericia</taxon>
        <taxon>Caldisericales</taxon>
        <taxon>Caldisericaceae</taxon>
        <taxon>Caldisericum</taxon>
    </lineage>
</organism>
<feature type="transmembrane region" description="Helical" evidence="5">
    <location>
        <begin position="223"/>
        <end position="245"/>
    </location>
</feature>
<keyword evidence="3 5" id="KW-1133">Transmembrane helix</keyword>
<feature type="transmembrane region" description="Helical" evidence="5">
    <location>
        <begin position="95"/>
        <end position="116"/>
    </location>
</feature>
<accession>A0A7C4Y4T6</accession>
<feature type="transmembrane region" description="Helical" evidence="5">
    <location>
        <begin position="282"/>
        <end position="302"/>
    </location>
</feature>
<dbReference type="GO" id="GO:0016020">
    <property type="term" value="C:membrane"/>
    <property type="evidence" value="ECO:0007669"/>
    <property type="project" value="UniProtKB-SubCell"/>
</dbReference>
<dbReference type="PANTHER" id="PTHR10361">
    <property type="entry name" value="SODIUM-BILE ACID COTRANSPORTER"/>
    <property type="match status" value="1"/>
</dbReference>
<feature type="transmembrane region" description="Helical" evidence="5">
    <location>
        <begin position="67"/>
        <end position="89"/>
    </location>
</feature>
<dbReference type="InterPro" id="IPR002657">
    <property type="entry name" value="BilAc:Na_symport/Acr3"/>
</dbReference>
<evidence type="ECO:0000313" key="6">
    <source>
        <dbReference type="EMBL" id="HGW59822.1"/>
    </source>
</evidence>
<evidence type="ECO:0000256" key="4">
    <source>
        <dbReference type="ARBA" id="ARBA00023136"/>
    </source>
</evidence>
<dbReference type="Pfam" id="PF01758">
    <property type="entry name" value="SBF"/>
    <property type="match status" value="1"/>
</dbReference>
<name>A0A7C4Y4T6_9BACT</name>
<dbReference type="EMBL" id="DTHV01000002">
    <property type="protein sequence ID" value="HGW59822.1"/>
    <property type="molecule type" value="Genomic_DNA"/>
</dbReference>
<evidence type="ECO:0000256" key="3">
    <source>
        <dbReference type="ARBA" id="ARBA00022989"/>
    </source>
</evidence>
<dbReference type="Gene3D" id="1.20.1530.20">
    <property type="match status" value="1"/>
</dbReference>
<reference evidence="6" key="1">
    <citation type="journal article" date="2020" name="mSystems">
        <title>Genome- and Community-Level Interaction Insights into Carbon Utilization and Element Cycling Functions of Hydrothermarchaeota in Hydrothermal Sediment.</title>
        <authorList>
            <person name="Zhou Z."/>
            <person name="Liu Y."/>
            <person name="Xu W."/>
            <person name="Pan J."/>
            <person name="Luo Z.H."/>
            <person name="Li M."/>
        </authorList>
    </citation>
    <scope>NUCLEOTIDE SEQUENCE [LARGE SCALE GENOMIC DNA]</scope>
    <source>
        <strain evidence="6">SpSt-794</strain>
    </source>
</reference>
<feature type="transmembrane region" description="Helical" evidence="5">
    <location>
        <begin position="12"/>
        <end position="31"/>
    </location>
</feature>
<feature type="transmembrane region" description="Helical" evidence="5">
    <location>
        <begin position="155"/>
        <end position="174"/>
    </location>
</feature>
<feature type="transmembrane region" description="Helical" evidence="5">
    <location>
        <begin position="195"/>
        <end position="217"/>
    </location>
</feature>
<dbReference type="PANTHER" id="PTHR10361:SF28">
    <property type="entry name" value="P3 PROTEIN-RELATED"/>
    <property type="match status" value="1"/>
</dbReference>